<dbReference type="SUPFAM" id="SSF52833">
    <property type="entry name" value="Thioredoxin-like"/>
    <property type="match status" value="1"/>
</dbReference>
<dbReference type="AlphaFoldDB" id="A0A0A3J5U8"/>
<evidence type="ECO:0000259" key="2">
    <source>
        <dbReference type="PROSITE" id="PS51352"/>
    </source>
</evidence>
<dbReference type="GO" id="GO:0016491">
    <property type="term" value="F:oxidoreductase activity"/>
    <property type="evidence" value="ECO:0007669"/>
    <property type="project" value="InterPro"/>
</dbReference>
<sequence length="191" mass="21724">MIGVVVVLALIAIMLGGYIKKQIEASEDVAEQSKIKGYEVDLVNAEFGIQKGQMAPDFTLETITGETITLSQLKGKKVLLNFWATWCPPCKEEMPDLQNYYDRYAKEENVEIVAVNLTFRQNSIEDVRLFAKSYDLTFPIPLLHKEALSLEKYKVLTIPSSFMIDTEGRIQRQIIGPLNEETIQQYLSEIN</sequence>
<dbReference type="PANTHER" id="PTHR42852:SF1">
    <property type="entry name" value="THIOREDOXIN-LIKE PROTEIN YNEN"/>
    <property type="match status" value="1"/>
</dbReference>
<dbReference type="InterPro" id="IPR017937">
    <property type="entry name" value="Thioredoxin_CS"/>
</dbReference>
<evidence type="ECO:0000256" key="1">
    <source>
        <dbReference type="ARBA" id="ARBA00023157"/>
    </source>
</evidence>
<gene>
    <name evidence="3" type="ORF">CD30_10745</name>
</gene>
<name>A0A0A3J5U8_9BACL</name>
<feature type="domain" description="Thioredoxin" evidence="2">
    <location>
        <begin position="49"/>
        <end position="191"/>
    </location>
</feature>
<dbReference type="eggNOG" id="COG0526">
    <property type="taxonomic scope" value="Bacteria"/>
</dbReference>
<dbReference type="EMBL" id="JPVQ01000017">
    <property type="protein sequence ID" value="KGR90543.1"/>
    <property type="molecule type" value="Genomic_DNA"/>
</dbReference>
<dbReference type="Gene3D" id="3.40.30.10">
    <property type="entry name" value="Glutaredoxin"/>
    <property type="match status" value="1"/>
</dbReference>
<evidence type="ECO:0000313" key="4">
    <source>
        <dbReference type="Proteomes" id="UP000030595"/>
    </source>
</evidence>
<reference evidence="3 4" key="1">
    <citation type="submission" date="2014-02" db="EMBL/GenBank/DDBJ databases">
        <title>Draft genome sequence of Lysinibacillus massiliensis CCUG 49529.</title>
        <authorList>
            <person name="Zhang F."/>
            <person name="Wang G."/>
            <person name="Zhang L."/>
        </authorList>
    </citation>
    <scope>NUCLEOTIDE SEQUENCE [LARGE SCALE GENOMIC DNA]</scope>
    <source>
        <strain evidence="3 4">CCUG 49529</strain>
    </source>
</reference>
<dbReference type="CDD" id="cd02966">
    <property type="entry name" value="TlpA_like_family"/>
    <property type="match status" value="1"/>
</dbReference>
<protein>
    <submittedName>
        <fullName evidence="3">Thiol-disulfide oxidoreductase</fullName>
    </submittedName>
</protein>
<accession>A0A0A3J5U8</accession>
<dbReference type="InterPro" id="IPR000866">
    <property type="entry name" value="AhpC/TSA"/>
</dbReference>
<proteinExistence type="predicted"/>
<dbReference type="OrthoDB" id="25753at2"/>
<dbReference type="PROSITE" id="PS51352">
    <property type="entry name" value="THIOREDOXIN_2"/>
    <property type="match status" value="1"/>
</dbReference>
<dbReference type="GO" id="GO:0016209">
    <property type="term" value="F:antioxidant activity"/>
    <property type="evidence" value="ECO:0007669"/>
    <property type="project" value="InterPro"/>
</dbReference>
<dbReference type="InterPro" id="IPR050553">
    <property type="entry name" value="Thioredoxin_ResA/DsbE_sf"/>
</dbReference>
<evidence type="ECO:0000313" key="3">
    <source>
        <dbReference type="EMBL" id="KGR90543.1"/>
    </source>
</evidence>
<dbReference type="InterPro" id="IPR036249">
    <property type="entry name" value="Thioredoxin-like_sf"/>
</dbReference>
<dbReference type="PROSITE" id="PS00194">
    <property type="entry name" value="THIOREDOXIN_1"/>
    <property type="match status" value="1"/>
</dbReference>
<keyword evidence="4" id="KW-1185">Reference proteome</keyword>
<dbReference type="Proteomes" id="UP000030595">
    <property type="component" value="Unassembled WGS sequence"/>
</dbReference>
<dbReference type="Pfam" id="PF00578">
    <property type="entry name" value="AhpC-TSA"/>
    <property type="match status" value="1"/>
</dbReference>
<comment type="caution">
    <text evidence="3">The sequence shown here is derived from an EMBL/GenBank/DDBJ whole genome shotgun (WGS) entry which is preliminary data.</text>
</comment>
<dbReference type="InterPro" id="IPR013766">
    <property type="entry name" value="Thioredoxin_domain"/>
</dbReference>
<keyword evidence="1" id="KW-1015">Disulfide bond</keyword>
<dbReference type="PANTHER" id="PTHR42852">
    <property type="entry name" value="THIOL:DISULFIDE INTERCHANGE PROTEIN DSBE"/>
    <property type="match status" value="1"/>
</dbReference>
<organism evidence="3 4">
    <name type="scientific">Ureibacillus massiliensis 4400831 = CIP 108448 = CCUG 49529</name>
    <dbReference type="NCBI Taxonomy" id="1211035"/>
    <lineage>
        <taxon>Bacteria</taxon>
        <taxon>Bacillati</taxon>
        <taxon>Bacillota</taxon>
        <taxon>Bacilli</taxon>
        <taxon>Bacillales</taxon>
        <taxon>Caryophanaceae</taxon>
        <taxon>Ureibacillus</taxon>
    </lineage>
</organism>